<feature type="signal peptide" evidence="2">
    <location>
        <begin position="1"/>
        <end position="19"/>
    </location>
</feature>
<gene>
    <name evidence="3" type="ORF">ES288_A04G085300v1</name>
</gene>
<dbReference type="AlphaFoldDB" id="A0A5D2GVM7"/>
<proteinExistence type="predicted"/>
<dbReference type="EMBL" id="CM017691">
    <property type="protein sequence ID" value="TYH21927.1"/>
    <property type="molecule type" value="Genomic_DNA"/>
</dbReference>
<evidence type="ECO:0000313" key="4">
    <source>
        <dbReference type="Proteomes" id="UP000323506"/>
    </source>
</evidence>
<sequence length="67" mass="7600">MKKGMKSLLLVSILSLGIAFTAFKTKYVYCEEDYLSLPLFFPFFNLNWTKLGGVIIFLLSVSDLNVT</sequence>
<keyword evidence="1" id="KW-0472">Membrane</keyword>
<keyword evidence="4" id="KW-1185">Reference proteome</keyword>
<feature type="transmembrane region" description="Helical" evidence="1">
    <location>
        <begin position="48"/>
        <end position="66"/>
    </location>
</feature>
<feature type="chain" id="PRO_5022756544" evidence="2">
    <location>
        <begin position="20"/>
        <end position="67"/>
    </location>
</feature>
<evidence type="ECO:0000256" key="2">
    <source>
        <dbReference type="SAM" id="SignalP"/>
    </source>
</evidence>
<protein>
    <submittedName>
        <fullName evidence="3">Uncharacterized protein</fullName>
    </submittedName>
</protein>
<reference evidence="3 4" key="1">
    <citation type="submission" date="2019-06" db="EMBL/GenBank/DDBJ databases">
        <title>WGS assembly of Gossypium darwinii.</title>
        <authorList>
            <person name="Chen Z.J."/>
            <person name="Sreedasyam A."/>
            <person name="Ando A."/>
            <person name="Song Q."/>
            <person name="De L."/>
            <person name="Hulse-Kemp A."/>
            <person name="Ding M."/>
            <person name="Ye W."/>
            <person name="Kirkbride R."/>
            <person name="Jenkins J."/>
            <person name="Plott C."/>
            <person name="Lovell J."/>
            <person name="Lin Y.-M."/>
            <person name="Vaughn R."/>
            <person name="Liu B."/>
            <person name="Li W."/>
            <person name="Simpson S."/>
            <person name="Scheffler B."/>
            <person name="Saski C."/>
            <person name="Grover C."/>
            <person name="Hu G."/>
            <person name="Conover J."/>
            <person name="Carlson J."/>
            <person name="Shu S."/>
            <person name="Boston L."/>
            <person name="Williams M."/>
            <person name="Peterson D."/>
            <person name="Mcgee K."/>
            <person name="Jones D."/>
            <person name="Wendel J."/>
            <person name="Stelly D."/>
            <person name="Grimwood J."/>
            <person name="Schmutz J."/>
        </authorList>
    </citation>
    <scope>NUCLEOTIDE SEQUENCE [LARGE SCALE GENOMIC DNA]</scope>
    <source>
        <strain evidence="3">1808015.09</strain>
    </source>
</reference>
<dbReference type="Proteomes" id="UP000323506">
    <property type="component" value="Chromosome A04"/>
</dbReference>
<evidence type="ECO:0000313" key="3">
    <source>
        <dbReference type="EMBL" id="TYH21927.1"/>
    </source>
</evidence>
<keyword evidence="1" id="KW-0812">Transmembrane</keyword>
<keyword evidence="2" id="KW-0732">Signal</keyword>
<keyword evidence="1" id="KW-1133">Transmembrane helix</keyword>
<accession>A0A5D2GVM7</accession>
<name>A0A5D2GVM7_GOSDA</name>
<evidence type="ECO:0000256" key="1">
    <source>
        <dbReference type="SAM" id="Phobius"/>
    </source>
</evidence>
<organism evidence="3 4">
    <name type="scientific">Gossypium darwinii</name>
    <name type="common">Darwin's cotton</name>
    <name type="synonym">Gossypium barbadense var. darwinii</name>
    <dbReference type="NCBI Taxonomy" id="34276"/>
    <lineage>
        <taxon>Eukaryota</taxon>
        <taxon>Viridiplantae</taxon>
        <taxon>Streptophyta</taxon>
        <taxon>Embryophyta</taxon>
        <taxon>Tracheophyta</taxon>
        <taxon>Spermatophyta</taxon>
        <taxon>Magnoliopsida</taxon>
        <taxon>eudicotyledons</taxon>
        <taxon>Gunneridae</taxon>
        <taxon>Pentapetalae</taxon>
        <taxon>rosids</taxon>
        <taxon>malvids</taxon>
        <taxon>Malvales</taxon>
        <taxon>Malvaceae</taxon>
        <taxon>Malvoideae</taxon>
        <taxon>Gossypium</taxon>
    </lineage>
</organism>